<proteinExistence type="predicted"/>
<gene>
    <name evidence="1" type="ORF">METZ01_LOCUS308379</name>
</gene>
<protein>
    <recommendedName>
        <fullName evidence="2">Ubiquitinol-cytochrome C reductase Fe-S subunit TAT signal domain-containing protein</fullName>
    </recommendedName>
</protein>
<organism evidence="1">
    <name type="scientific">marine metagenome</name>
    <dbReference type="NCBI Taxonomy" id="408172"/>
    <lineage>
        <taxon>unclassified sequences</taxon>
        <taxon>metagenomes</taxon>
        <taxon>ecological metagenomes</taxon>
    </lineage>
</organism>
<dbReference type="EMBL" id="UINC01097644">
    <property type="protein sequence ID" value="SVC55525.1"/>
    <property type="molecule type" value="Genomic_DNA"/>
</dbReference>
<evidence type="ECO:0008006" key="2">
    <source>
        <dbReference type="Google" id="ProtNLM"/>
    </source>
</evidence>
<accession>A0A382N5C6</accession>
<sequence length="38" mass="4137">MENKMPKMNRRVFLRHAVITAGSVALQGLVARGARADA</sequence>
<dbReference type="AlphaFoldDB" id="A0A382N5C6"/>
<name>A0A382N5C6_9ZZZZ</name>
<dbReference type="InterPro" id="IPR006311">
    <property type="entry name" value="TAT_signal"/>
</dbReference>
<evidence type="ECO:0000313" key="1">
    <source>
        <dbReference type="EMBL" id="SVC55525.1"/>
    </source>
</evidence>
<dbReference type="PROSITE" id="PS51318">
    <property type="entry name" value="TAT"/>
    <property type="match status" value="1"/>
</dbReference>
<reference evidence="1" key="1">
    <citation type="submission" date="2018-05" db="EMBL/GenBank/DDBJ databases">
        <authorList>
            <person name="Lanie J.A."/>
            <person name="Ng W.-L."/>
            <person name="Kazmierczak K.M."/>
            <person name="Andrzejewski T.M."/>
            <person name="Davidsen T.M."/>
            <person name="Wayne K.J."/>
            <person name="Tettelin H."/>
            <person name="Glass J.I."/>
            <person name="Rusch D."/>
            <person name="Podicherti R."/>
            <person name="Tsui H.-C.T."/>
            <person name="Winkler M.E."/>
        </authorList>
    </citation>
    <scope>NUCLEOTIDE SEQUENCE</scope>
</reference>
<feature type="non-terminal residue" evidence="1">
    <location>
        <position position="38"/>
    </location>
</feature>